<name>A0A2G9WVN5_9HYPH</name>
<reference evidence="1 2" key="1">
    <citation type="submission" date="2017-08" db="EMBL/GenBank/DDBJ databases">
        <title>Pleomorphomonas carboxidotrophicus sp. nov., a new mesophilic hydrogenogenic carboxidotroph.</title>
        <authorList>
            <person name="Esquivel-Elizondo S."/>
            <person name="Krajmalnik-Brown R."/>
            <person name="Maldonado J."/>
        </authorList>
    </citation>
    <scope>NUCLEOTIDE SEQUENCE [LARGE SCALE GENOMIC DNA]</scope>
    <source>
        <strain evidence="1 2">SVCO-16</strain>
    </source>
</reference>
<evidence type="ECO:0000313" key="1">
    <source>
        <dbReference type="EMBL" id="PIO98190.1"/>
    </source>
</evidence>
<protein>
    <recommendedName>
        <fullName evidence="3">MarR family transcriptional regulator</fullName>
    </recommendedName>
</protein>
<dbReference type="AlphaFoldDB" id="A0A2G9WVN5"/>
<keyword evidence="2" id="KW-1185">Reference proteome</keyword>
<dbReference type="EMBL" id="NQVN01000011">
    <property type="protein sequence ID" value="PIO98190.1"/>
    <property type="molecule type" value="Genomic_DNA"/>
</dbReference>
<proteinExistence type="predicted"/>
<evidence type="ECO:0008006" key="3">
    <source>
        <dbReference type="Google" id="ProtNLM"/>
    </source>
</evidence>
<evidence type="ECO:0000313" key="2">
    <source>
        <dbReference type="Proteomes" id="UP000231070"/>
    </source>
</evidence>
<gene>
    <name evidence="1" type="ORF">CJ014_16155</name>
</gene>
<accession>A0A2G9WVN5</accession>
<organism evidence="1 2">
    <name type="scientific">Pleomorphomonas carboxyditropha</name>
    <dbReference type="NCBI Taxonomy" id="2023338"/>
    <lineage>
        <taxon>Bacteria</taxon>
        <taxon>Pseudomonadati</taxon>
        <taxon>Pseudomonadota</taxon>
        <taxon>Alphaproteobacteria</taxon>
        <taxon>Hyphomicrobiales</taxon>
        <taxon>Pleomorphomonadaceae</taxon>
        <taxon>Pleomorphomonas</taxon>
    </lineage>
</organism>
<dbReference type="Proteomes" id="UP000231070">
    <property type="component" value="Unassembled WGS sequence"/>
</dbReference>
<dbReference type="OrthoDB" id="7364374at2"/>
<comment type="caution">
    <text evidence="1">The sequence shown here is derived from an EMBL/GenBank/DDBJ whole genome shotgun (WGS) entry which is preliminary data.</text>
</comment>
<sequence>MQPGEPILTEQATVTVGVIAKELGVSDAKVKKAIEALKIEPVAKRGVCKLYATDVVDAVKKTLA</sequence>